<evidence type="ECO:0000256" key="5">
    <source>
        <dbReference type="SAM" id="MobiDB-lite"/>
    </source>
</evidence>
<dbReference type="SUPFAM" id="SSF48371">
    <property type="entry name" value="ARM repeat"/>
    <property type="match status" value="1"/>
</dbReference>
<dbReference type="InterPro" id="IPR016024">
    <property type="entry name" value="ARM-type_fold"/>
</dbReference>
<dbReference type="Gene3D" id="1.25.10.10">
    <property type="entry name" value="Leucine-rich Repeat Variant"/>
    <property type="match status" value="1"/>
</dbReference>
<keyword evidence="1 4" id="KW-0349">Heme</keyword>
<evidence type="ECO:0000313" key="7">
    <source>
        <dbReference type="EMBL" id="GAA4313551.1"/>
    </source>
</evidence>
<dbReference type="InterPro" id="IPR009056">
    <property type="entry name" value="Cyt_c-like_dom"/>
</dbReference>
<dbReference type="PANTHER" id="PTHR33546">
    <property type="entry name" value="LARGE, MULTIFUNCTIONAL SECRETED PROTEIN-RELATED"/>
    <property type="match status" value="1"/>
</dbReference>
<organism evidence="7 8">
    <name type="scientific">Compostibacter hankyongensis</name>
    <dbReference type="NCBI Taxonomy" id="1007089"/>
    <lineage>
        <taxon>Bacteria</taxon>
        <taxon>Pseudomonadati</taxon>
        <taxon>Bacteroidota</taxon>
        <taxon>Chitinophagia</taxon>
        <taxon>Chitinophagales</taxon>
        <taxon>Chitinophagaceae</taxon>
        <taxon>Compostibacter</taxon>
    </lineage>
</organism>
<evidence type="ECO:0000313" key="8">
    <source>
        <dbReference type="Proteomes" id="UP001501207"/>
    </source>
</evidence>
<sequence>MSSSGKKMNEQYVSVGRFSRPSAAPYSPEPGSSGPALSRGAGRLLTALVVAGALAVSCNQAAHQSSREEDSLAMREKYATSPVLSPEEAMKHFKLEQGFDIRQVASEPLVHTPTAMIFDDRGRMWVVEMEGYMHDTSGTGEDKPVSKIVIVEDTNHDGKADKRKVFMDSLVLPRAICLIDGGVLVAEPPKLWFVEDNNDVAGKKTLVDPTYAEGGNVEHQPNGLLRGLDNWIYNAKSDKRYRKINGRWVVEHTHFRGQWGVSQDNYGRLFYNNNSENLLGDYFSPGLGSGNLQQRSVSGFNENIVPDNRTYPIRATPGVNRGYMKGVLDDSLRLVNFTAACSPLIFRSKALGEDYENNAFVAEPSANLVKRNILTDNGYKVTGKQAWQGKEFLASDDERFRPVTLTVGPDGALYVVDMYRGIIQHKTYLTPYLNNEIKMRELTDPLSCGRIYRIVRHGSDPKPVDMSGKSPEALVAALDDDNSWVRETAQHMLIDQKAVQTVPLLRKKLQEDANKLGRIHALWTLEGLGQLQASDIQVFLQSNDPLQQQQGLTAATAMLSAANAAQWLHTGGALLQKGDTLLAPYIAFMGAAATQFAKAPAEALLLDAAKKYKDNRYVADAVISGLSGEEEKFLARFRKETSDSSCVFARRLKKVISDIAKKKAQSTKTDKRLVRGKQLFETICQACHGEDGEGIKSLGAPLNGSNWVQGDKHTLLSIVLYGLVGPIKVGNKLYKVPEVGGEMPGIGSNDQLSDKDIAQIVSYIRNSWNNKAGMVTEADVKAVREKEKGRQEPFTMKDLQ</sequence>
<evidence type="ECO:0000259" key="6">
    <source>
        <dbReference type="PROSITE" id="PS51007"/>
    </source>
</evidence>
<gene>
    <name evidence="7" type="ORF">GCM10023143_23890</name>
</gene>
<dbReference type="InterPro" id="IPR036909">
    <property type="entry name" value="Cyt_c-like_dom_sf"/>
</dbReference>
<keyword evidence="8" id="KW-1185">Reference proteome</keyword>
<proteinExistence type="predicted"/>
<comment type="caution">
    <text evidence="7">The sequence shown here is derived from an EMBL/GenBank/DDBJ whole genome shotgun (WGS) entry which is preliminary data.</text>
</comment>
<reference evidence="8" key="1">
    <citation type="journal article" date="2019" name="Int. J. Syst. Evol. Microbiol.">
        <title>The Global Catalogue of Microorganisms (GCM) 10K type strain sequencing project: providing services to taxonomists for standard genome sequencing and annotation.</title>
        <authorList>
            <consortium name="The Broad Institute Genomics Platform"/>
            <consortium name="The Broad Institute Genome Sequencing Center for Infectious Disease"/>
            <person name="Wu L."/>
            <person name="Ma J."/>
        </authorList>
    </citation>
    <scope>NUCLEOTIDE SEQUENCE [LARGE SCALE GENOMIC DNA]</scope>
    <source>
        <strain evidence="8">JCM 17664</strain>
    </source>
</reference>
<dbReference type="InterPro" id="IPR011989">
    <property type="entry name" value="ARM-like"/>
</dbReference>
<dbReference type="Gene3D" id="2.120.10.30">
    <property type="entry name" value="TolB, C-terminal domain"/>
    <property type="match status" value="1"/>
</dbReference>
<protein>
    <recommendedName>
        <fullName evidence="6">Cytochrome c domain-containing protein</fullName>
    </recommendedName>
</protein>
<dbReference type="Pfam" id="PF00034">
    <property type="entry name" value="Cytochrom_C"/>
    <property type="match status" value="1"/>
</dbReference>
<dbReference type="PANTHER" id="PTHR33546:SF1">
    <property type="entry name" value="LARGE, MULTIFUNCTIONAL SECRETED PROTEIN"/>
    <property type="match status" value="1"/>
</dbReference>
<evidence type="ECO:0000256" key="4">
    <source>
        <dbReference type="PROSITE-ProRule" id="PRU00433"/>
    </source>
</evidence>
<dbReference type="Pfam" id="PF23500">
    <property type="entry name" value="DUF7133"/>
    <property type="match status" value="1"/>
</dbReference>
<accession>A0ABP8FYH8</accession>
<name>A0ABP8FYH8_9BACT</name>
<feature type="region of interest" description="Disordered" evidence="5">
    <location>
        <begin position="19"/>
        <end position="38"/>
    </location>
</feature>
<dbReference type="Gene3D" id="1.10.760.10">
    <property type="entry name" value="Cytochrome c-like domain"/>
    <property type="match status" value="1"/>
</dbReference>
<keyword evidence="2 4" id="KW-0479">Metal-binding</keyword>
<feature type="domain" description="Cytochrome c" evidence="6">
    <location>
        <begin position="671"/>
        <end position="768"/>
    </location>
</feature>
<evidence type="ECO:0000256" key="1">
    <source>
        <dbReference type="ARBA" id="ARBA00022617"/>
    </source>
</evidence>
<dbReference type="Proteomes" id="UP001501207">
    <property type="component" value="Unassembled WGS sequence"/>
</dbReference>
<dbReference type="InterPro" id="IPR011042">
    <property type="entry name" value="6-blade_b-propeller_TolB-like"/>
</dbReference>
<dbReference type="PROSITE" id="PS51007">
    <property type="entry name" value="CYTC"/>
    <property type="match status" value="1"/>
</dbReference>
<dbReference type="EMBL" id="BAABFN010000005">
    <property type="protein sequence ID" value="GAA4313551.1"/>
    <property type="molecule type" value="Genomic_DNA"/>
</dbReference>
<dbReference type="InterPro" id="IPR011041">
    <property type="entry name" value="Quinoprot_gluc/sorb_DH_b-prop"/>
</dbReference>
<dbReference type="SUPFAM" id="SSF50952">
    <property type="entry name" value="Soluble quinoprotein glucose dehydrogenase"/>
    <property type="match status" value="1"/>
</dbReference>
<keyword evidence="3 4" id="KW-0408">Iron</keyword>
<evidence type="ECO:0000256" key="3">
    <source>
        <dbReference type="ARBA" id="ARBA00023004"/>
    </source>
</evidence>
<dbReference type="SUPFAM" id="SSF46626">
    <property type="entry name" value="Cytochrome c"/>
    <property type="match status" value="1"/>
</dbReference>
<evidence type="ECO:0000256" key="2">
    <source>
        <dbReference type="ARBA" id="ARBA00022723"/>
    </source>
</evidence>
<dbReference type="InterPro" id="IPR055557">
    <property type="entry name" value="DUF7133"/>
</dbReference>